<evidence type="ECO:0000313" key="2">
    <source>
        <dbReference type="Proteomes" id="UP000812966"/>
    </source>
</evidence>
<name>A0A8K0NQS9_9TREE</name>
<comment type="caution">
    <text evidence="1">The sequence shown here is derived from an EMBL/GenBank/DDBJ whole genome shotgun (WGS) entry which is preliminary data.</text>
</comment>
<gene>
    <name evidence="1" type="ORF">FFLO_03466</name>
</gene>
<proteinExistence type="predicted"/>
<evidence type="ECO:0000313" key="1">
    <source>
        <dbReference type="EMBL" id="KAG7539590.1"/>
    </source>
</evidence>
<dbReference type="EMBL" id="JABELV010000064">
    <property type="protein sequence ID" value="KAG7539590.1"/>
    <property type="molecule type" value="Genomic_DNA"/>
</dbReference>
<accession>A0A8K0NQS9</accession>
<reference evidence="1" key="1">
    <citation type="submission" date="2020-04" db="EMBL/GenBank/DDBJ databases">
        <title>Analysis of mating type loci in Filobasidium floriforme.</title>
        <authorList>
            <person name="Nowrousian M."/>
        </authorList>
    </citation>
    <scope>NUCLEOTIDE SEQUENCE</scope>
    <source>
        <strain evidence="1">CBS 6242</strain>
    </source>
</reference>
<keyword evidence="2" id="KW-1185">Reference proteome</keyword>
<protein>
    <submittedName>
        <fullName evidence="1">Uncharacterized protein</fullName>
    </submittedName>
</protein>
<sequence>MSNPIQHSEHRSDWKWWTSNSPFPEREAPHLWDPLKAALLILVDSAVEPVNQVILDNFSHGQDARSWKEVRALARESLRGGKSGRPALDLVESKIQKGCEQLNSEWNRSLSTELVPLDLATRHLKISSNCVLAAANSTIGVSLTVLLSIDFEVQRAVTNGVEVLRWARVIQHNLSWRQPAIELDWVETLDCRPANSVDTGLVEAPQSYLVTFFTVSSDQRNSSERPI</sequence>
<dbReference type="AlphaFoldDB" id="A0A8K0NQS9"/>
<organism evidence="1 2">
    <name type="scientific">Filobasidium floriforme</name>
    <dbReference type="NCBI Taxonomy" id="5210"/>
    <lineage>
        <taxon>Eukaryota</taxon>
        <taxon>Fungi</taxon>
        <taxon>Dikarya</taxon>
        <taxon>Basidiomycota</taxon>
        <taxon>Agaricomycotina</taxon>
        <taxon>Tremellomycetes</taxon>
        <taxon>Filobasidiales</taxon>
        <taxon>Filobasidiaceae</taxon>
        <taxon>Filobasidium</taxon>
    </lineage>
</organism>
<dbReference type="Proteomes" id="UP000812966">
    <property type="component" value="Unassembled WGS sequence"/>
</dbReference>